<keyword evidence="2" id="KW-1185">Reference proteome</keyword>
<protein>
    <submittedName>
        <fullName evidence="1">Uncharacterized protein</fullName>
    </submittedName>
</protein>
<proteinExistence type="predicted"/>
<gene>
    <name evidence="1" type="ORF">PENANT_c250G10256</name>
</gene>
<name>A0A1V6P5U8_9EURO</name>
<evidence type="ECO:0000313" key="2">
    <source>
        <dbReference type="Proteomes" id="UP000191672"/>
    </source>
</evidence>
<feature type="non-terminal residue" evidence="1">
    <location>
        <position position="1"/>
    </location>
</feature>
<evidence type="ECO:0000313" key="1">
    <source>
        <dbReference type="EMBL" id="OQD72375.1"/>
    </source>
</evidence>
<sequence length="10" mass="1158">LLAKLSYYTS</sequence>
<dbReference type="EMBL" id="MDYN01000250">
    <property type="protein sequence ID" value="OQD72375.1"/>
    <property type="molecule type" value="Genomic_DNA"/>
</dbReference>
<reference evidence="2" key="1">
    <citation type="journal article" date="2017" name="Nat. Microbiol.">
        <title>Global analysis of biosynthetic gene clusters reveals vast potential of secondary metabolite production in Penicillium species.</title>
        <authorList>
            <person name="Nielsen J.C."/>
            <person name="Grijseels S."/>
            <person name="Prigent S."/>
            <person name="Ji B."/>
            <person name="Dainat J."/>
            <person name="Nielsen K.F."/>
            <person name="Frisvad J.C."/>
            <person name="Workman M."/>
            <person name="Nielsen J."/>
        </authorList>
    </citation>
    <scope>NUCLEOTIDE SEQUENCE [LARGE SCALE GENOMIC DNA]</scope>
    <source>
        <strain evidence="2">IBT 31811</strain>
    </source>
</reference>
<comment type="caution">
    <text evidence="1">The sequence shown here is derived from an EMBL/GenBank/DDBJ whole genome shotgun (WGS) entry which is preliminary data.</text>
</comment>
<dbReference type="Proteomes" id="UP000191672">
    <property type="component" value="Unassembled WGS sequence"/>
</dbReference>
<organism evidence="1 2">
    <name type="scientific">Penicillium antarcticum</name>
    <dbReference type="NCBI Taxonomy" id="416450"/>
    <lineage>
        <taxon>Eukaryota</taxon>
        <taxon>Fungi</taxon>
        <taxon>Dikarya</taxon>
        <taxon>Ascomycota</taxon>
        <taxon>Pezizomycotina</taxon>
        <taxon>Eurotiomycetes</taxon>
        <taxon>Eurotiomycetidae</taxon>
        <taxon>Eurotiales</taxon>
        <taxon>Aspergillaceae</taxon>
        <taxon>Penicillium</taxon>
    </lineage>
</organism>
<feature type="non-terminal residue" evidence="1">
    <location>
        <position position="10"/>
    </location>
</feature>
<accession>A0A1V6P5U8</accession>